<dbReference type="EMBL" id="BLAX01000001">
    <property type="protein sequence ID" value="GET34498.1"/>
    <property type="molecule type" value="Genomic_DNA"/>
</dbReference>
<organism evidence="1 2">
    <name type="scientific">Prolixibacter bellariivorans</name>
    <dbReference type="NCBI Taxonomy" id="314319"/>
    <lineage>
        <taxon>Bacteria</taxon>
        <taxon>Pseudomonadati</taxon>
        <taxon>Bacteroidota</taxon>
        <taxon>Bacteroidia</taxon>
        <taxon>Marinilabiliales</taxon>
        <taxon>Prolixibacteraceae</taxon>
        <taxon>Prolixibacter</taxon>
    </lineage>
</organism>
<gene>
    <name evidence="1" type="ORF">PbJCM13498_33610</name>
</gene>
<sequence>MFFKHFGNESKKVNSIIVAYCGFAYRMSTKQGNRTQATEFNSGIGAAIDGHESVPYFFVGARGIKPRQK</sequence>
<keyword evidence="2" id="KW-1185">Reference proteome</keyword>
<dbReference type="AlphaFoldDB" id="A0A5M4B3J7"/>
<evidence type="ECO:0000313" key="2">
    <source>
        <dbReference type="Proteomes" id="UP000391834"/>
    </source>
</evidence>
<protein>
    <submittedName>
        <fullName evidence="1">Uncharacterized protein</fullName>
    </submittedName>
</protein>
<accession>A0A5M4B3J7</accession>
<name>A0A5M4B3J7_9BACT</name>
<reference evidence="1 2" key="1">
    <citation type="submission" date="2019-10" db="EMBL/GenBank/DDBJ databases">
        <title>Prolixibacter strains distinguished by the presence of nitrate reductase genes were adept at nitrate-dependent anaerobic corrosion of metallic iron and carbon steel.</title>
        <authorList>
            <person name="Iino T."/>
            <person name="Shono N."/>
            <person name="Ito K."/>
            <person name="Nakamura R."/>
            <person name="Sueoka K."/>
            <person name="Harayama S."/>
            <person name="Ohkuma M."/>
        </authorList>
    </citation>
    <scope>NUCLEOTIDE SEQUENCE [LARGE SCALE GENOMIC DNA]</scope>
    <source>
        <strain evidence="1 2">JCM 13498</strain>
    </source>
</reference>
<dbReference type="Proteomes" id="UP000391834">
    <property type="component" value="Unassembled WGS sequence"/>
</dbReference>
<evidence type="ECO:0000313" key="1">
    <source>
        <dbReference type="EMBL" id="GET34498.1"/>
    </source>
</evidence>
<comment type="caution">
    <text evidence="1">The sequence shown here is derived from an EMBL/GenBank/DDBJ whole genome shotgun (WGS) entry which is preliminary data.</text>
</comment>
<proteinExistence type="predicted"/>